<dbReference type="Proteomes" id="UP000606396">
    <property type="component" value="Unassembled WGS sequence"/>
</dbReference>
<evidence type="ECO:0000259" key="2">
    <source>
        <dbReference type="Pfam" id="PF20597"/>
    </source>
</evidence>
<dbReference type="RefSeq" id="WP_190948084.1">
    <property type="nucleotide sequence ID" value="NZ_JACJTC010000001.1"/>
</dbReference>
<proteinExistence type="predicted"/>
<dbReference type="EMBL" id="JACJTC010000001">
    <property type="protein sequence ID" value="MBD2610037.1"/>
    <property type="molecule type" value="Genomic_DNA"/>
</dbReference>
<dbReference type="NCBIfam" id="TIGR02595">
    <property type="entry name" value="PEP_CTERM"/>
    <property type="match status" value="1"/>
</dbReference>
<feature type="signal peptide" evidence="1">
    <location>
        <begin position="1"/>
        <end position="30"/>
    </location>
</feature>
<evidence type="ECO:0000256" key="1">
    <source>
        <dbReference type="SAM" id="SignalP"/>
    </source>
</evidence>
<evidence type="ECO:0000313" key="4">
    <source>
        <dbReference type="Proteomes" id="UP000606396"/>
    </source>
</evidence>
<feature type="chain" id="PRO_5045284443" evidence="1">
    <location>
        <begin position="31"/>
        <end position="335"/>
    </location>
</feature>
<protein>
    <submittedName>
        <fullName evidence="3">Choice-of-anchor A family protein</fullName>
    </submittedName>
</protein>
<dbReference type="InterPro" id="IPR026588">
    <property type="entry name" value="Choice_anch_A"/>
</dbReference>
<evidence type="ECO:0000313" key="3">
    <source>
        <dbReference type="EMBL" id="MBD2610037.1"/>
    </source>
</evidence>
<organism evidence="3 4">
    <name type="scientific">Nostoc punctiforme FACHB-252</name>
    <dbReference type="NCBI Taxonomy" id="1357509"/>
    <lineage>
        <taxon>Bacteria</taxon>
        <taxon>Bacillati</taxon>
        <taxon>Cyanobacteriota</taxon>
        <taxon>Cyanophyceae</taxon>
        <taxon>Nostocales</taxon>
        <taxon>Nostocaceae</taxon>
        <taxon>Nostoc</taxon>
    </lineage>
</organism>
<accession>A0ABR8H2L1</accession>
<feature type="domain" description="Choice-of-anchor A" evidence="2">
    <location>
        <begin position="33"/>
        <end position="271"/>
    </location>
</feature>
<dbReference type="NCBIfam" id="TIGR04215">
    <property type="entry name" value="choice_anch_A"/>
    <property type="match status" value="1"/>
</dbReference>
<sequence>MKSKTYYVWQRVAVPIAVTLALGISAKANAVELGAASDYNVFVLGDITQKYTDIEGKLAAGGNVNFVGGLGSRLANNSGNVVVAGQNLTLSNGQVYHGNAVYGGTANVSSNVGFPQGTLSKGNPIDFNAAGEELRSLSQYLATLTPTGNTTVQPWGAINLSGTGTAFNVFNLSGTDVSKTNYFEIKGDANSTILVNISGKDVSLQNFGFNILGTDKQKVIYNFYEATNLTASSIGIQGSILAPLANFNFNNGQVNGNVVVASLTGNGESHNYLFNGDLPSVPKTETYYNPPNTTNNNNPTTPTSVPEPANLPGLGLIALGFGIFRHKRYQTTCLK</sequence>
<gene>
    <name evidence="3" type="ORF">H6G94_01910</name>
</gene>
<dbReference type="Pfam" id="PF20597">
    <property type="entry name" value="pAdhesive_15"/>
    <property type="match status" value="1"/>
</dbReference>
<dbReference type="InterPro" id="IPR013424">
    <property type="entry name" value="Ice-binding_C"/>
</dbReference>
<reference evidence="3 4" key="1">
    <citation type="journal article" date="2020" name="ISME J.">
        <title>Comparative genomics reveals insights into cyanobacterial evolution and habitat adaptation.</title>
        <authorList>
            <person name="Chen M.Y."/>
            <person name="Teng W.K."/>
            <person name="Zhao L."/>
            <person name="Hu C.X."/>
            <person name="Zhou Y.K."/>
            <person name="Han B.P."/>
            <person name="Song L.R."/>
            <person name="Shu W.S."/>
        </authorList>
    </citation>
    <scope>NUCLEOTIDE SEQUENCE [LARGE SCALE GENOMIC DNA]</scope>
    <source>
        <strain evidence="3 4">FACHB-252</strain>
    </source>
</reference>
<comment type="caution">
    <text evidence="3">The sequence shown here is derived from an EMBL/GenBank/DDBJ whole genome shotgun (WGS) entry which is preliminary data.</text>
</comment>
<keyword evidence="4" id="KW-1185">Reference proteome</keyword>
<keyword evidence="1" id="KW-0732">Signal</keyword>
<name>A0ABR8H2L1_NOSPU</name>